<evidence type="ECO:0000259" key="1">
    <source>
        <dbReference type="PROSITE" id="PS51201"/>
    </source>
</evidence>
<name>A0A5K7S7A4_9BACT</name>
<dbReference type="GO" id="GO:0006813">
    <property type="term" value="P:potassium ion transport"/>
    <property type="evidence" value="ECO:0007669"/>
    <property type="project" value="InterPro"/>
</dbReference>
<proteinExistence type="predicted"/>
<reference evidence="2" key="1">
    <citation type="journal article" date="2020" name="Int. J. Syst. Evol. Microbiol.">
        <title>Aquipluma nitroreducens gen. nov. sp. nov., a novel facultatively anaerobic bacterium isolated from a freshwater lake.</title>
        <authorList>
            <person name="Watanabe M."/>
            <person name="Kojima H."/>
            <person name="Fukui M."/>
        </authorList>
    </citation>
    <scope>NUCLEOTIDE SEQUENCE</scope>
    <source>
        <strain evidence="2">MeG22</strain>
    </source>
</reference>
<dbReference type="PROSITE" id="PS51201">
    <property type="entry name" value="RCK_N"/>
    <property type="match status" value="1"/>
</dbReference>
<feature type="domain" description="RCK N-terminal" evidence="1">
    <location>
        <begin position="1"/>
        <end position="117"/>
    </location>
</feature>
<keyword evidence="3" id="KW-1185">Reference proteome</keyword>
<evidence type="ECO:0000313" key="2">
    <source>
        <dbReference type="EMBL" id="BBE17365.1"/>
    </source>
</evidence>
<dbReference type="EMBL" id="AP018694">
    <property type="protein sequence ID" value="BBE17365.1"/>
    <property type="molecule type" value="Genomic_DNA"/>
</dbReference>
<dbReference type="SUPFAM" id="SSF51735">
    <property type="entry name" value="NAD(P)-binding Rossmann-fold domains"/>
    <property type="match status" value="1"/>
</dbReference>
<dbReference type="SUPFAM" id="SSF116726">
    <property type="entry name" value="TrkA C-terminal domain-like"/>
    <property type="match status" value="1"/>
</dbReference>
<dbReference type="PANTHER" id="PTHR43833">
    <property type="entry name" value="POTASSIUM CHANNEL PROTEIN 2-RELATED-RELATED"/>
    <property type="match status" value="1"/>
</dbReference>
<dbReference type="PANTHER" id="PTHR43833:SF7">
    <property type="entry name" value="KTR SYSTEM POTASSIUM UPTAKE PROTEIN C"/>
    <property type="match status" value="1"/>
</dbReference>
<protein>
    <submittedName>
        <fullName evidence="2">Trk system potassium uptake protein TrkA</fullName>
    </submittedName>
</protein>
<dbReference type="RefSeq" id="WP_318350369.1">
    <property type="nucleotide sequence ID" value="NZ_AP018694.1"/>
</dbReference>
<gene>
    <name evidence="2" type="ORF">AQPE_1515</name>
</gene>
<dbReference type="InterPro" id="IPR003148">
    <property type="entry name" value="RCK_N"/>
</dbReference>
<dbReference type="Pfam" id="PF02254">
    <property type="entry name" value="TrkA_N"/>
    <property type="match status" value="1"/>
</dbReference>
<dbReference type="InterPro" id="IPR036291">
    <property type="entry name" value="NAD(P)-bd_dom_sf"/>
</dbReference>
<dbReference type="InterPro" id="IPR050721">
    <property type="entry name" value="Trk_Ktr_HKT_K-transport"/>
</dbReference>
<dbReference type="Gene3D" id="3.40.50.720">
    <property type="entry name" value="NAD(P)-binding Rossmann-like Domain"/>
    <property type="match status" value="1"/>
</dbReference>
<dbReference type="Gene3D" id="3.30.70.1450">
    <property type="entry name" value="Regulator of K+ conductance, C-terminal domain"/>
    <property type="match status" value="1"/>
</dbReference>
<dbReference type="InterPro" id="IPR036721">
    <property type="entry name" value="RCK_C_sf"/>
</dbReference>
<sequence>MNIVAIGLGNFGASLAKILTSLGHDVLGVDNDLNRVEFFKDVVANTICLDATDPHALRLLPLKEADAFVVCIGNDFGISVQIAALLKKFGASRVICRENSSIHLTVLNAIGVVETINPEYESARIIAQMLPLKGIQNLFSITDSFKIVDLLIPDFLIGEKRSVISFRKETHLKIIALKRNHRLIYSSANAAENDDKIEIEFKENDTLVLGGELKDIKRFLHE</sequence>
<dbReference type="Proteomes" id="UP001193389">
    <property type="component" value="Chromosome"/>
</dbReference>
<organism evidence="2 3">
    <name type="scientific">Aquipluma nitroreducens</name>
    <dbReference type="NCBI Taxonomy" id="2010828"/>
    <lineage>
        <taxon>Bacteria</taxon>
        <taxon>Pseudomonadati</taxon>
        <taxon>Bacteroidota</taxon>
        <taxon>Bacteroidia</taxon>
        <taxon>Marinilabiliales</taxon>
        <taxon>Prolixibacteraceae</taxon>
        <taxon>Aquipluma</taxon>
    </lineage>
</organism>
<accession>A0A5K7S7A4</accession>
<dbReference type="AlphaFoldDB" id="A0A5K7S7A4"/>
<evidence type="ECO:0000313" key="3">
    <source>
        <dbReference type="Proteomes" id="UP001193389"/>
    </source>
</evidence>
<dbReference type="KEGG" id="anf:AQPE_1515"/>